<comment type="caution">
    <text evidence="1">The sequence shown here is derived from an EMBL/GenBank/DDBJ whole genome shotgun (WGS) entry which is preliminary data.</text>
</comment>
<reference evidence="1" key="1">
    <citation type="journal article" date="2023" name="G3 (Bethesda)">
        <title>A reference genome for the long-term kleptoplast-retaining sea slug Elysia crispata morphotype clarki.</title>
        <authorList>
            <person name="Eastman K.E."/>
            <person name="Pendleton A.L."/>
            <person name="Shaikh M.A."/>
            <person name="Suttiyut T."/>
            <person name="Ogas R."/>
            <person name="Tomko P."/>
            <person name="Gavelis G."/>
            <person name="Widhalm J.R."/>
            <person name="Wisecaver J.H."/>
        </authorList>
    </citation>
    <scope>NUCLEOTIDE SEQUENCE</scope>
    <source>
        <strain evidence="1">ECLA1</strain>
    </source>
</reference>
<evidence type="ECO:0000313" key="2">
    <source>
        <dbReference type="Proteomes" id="UP001283361"/>
    </source>
</evidence>
<name>A0AAE1B011_9GAST</name>
<dbReference type="EMBL" id="JAWDGP010000883">
    <property type="protein sequence ID" value="KAK3796361.1"/>
    <property type="molecule type" value="Genomic_DNA"/>
</dbReference>
<protein>
    <submittedName>
        <fullName evidence="1">Uncharacterized protein</fullName>
    </submittedName>
</protein>
<evidence type="ECO:0000313" key="1">
    <source>
        <dbReference type="EMBL" id="KAK3796361.1"/>
    </source>
</evidence>
<accession>A0AAE1B011</accession>
<gene>
    <name evidence="1" type="ORF">RRG08_026618</name>
</gene>
<sequence length="109" mass="12387">MSRRKQGRPQQRKALDSQSVTLDSVYVVCSSFIIRVGRDCWLRRMFRHITSALLRFSETPHSLNLSPVAWTEALTLRAPLVLHGEFSETPHSLNLSPVTETEALTLRAL</sequence>
<keyword evidence="2" id="KW-1185">Reference proteome</keyword>
<dbReference type="AlphaFoldDB" id="A0AAE1B011"/>
<proteinExistence type="predicted"/>
<organism evidence="1 2">
    <name type="scientific">Elysia crispata</name>
    <name type="common">lettuce slug</name>
    <dbReference type="NCBI Taxonomy" id="231223"/>
    <lineage>
        <taxon>Eukaryota</taxon>
        <taxon>Metazoa</taxon>
        <taxon>Spiralia</taxon>
        <taxon>Lophotrochozoa</taxon>
        <taxon>Mollusca</taxon>
        <taxon>Gastropoda</taxon>
        <taxon>Heterobranchia</taxon>
        <taxon>Euthyneura</taxon>
        <taxon>Panpulmonata</taxon>
        <taxon>Sacoglossa</taxon>
        <taxon>Placobranchoidea</taxon>
        <taxon>Plakobranchidae</taxon>
        <taxon>Elysia</taxon>
    </lineage>
</organism>
<dbReference type="Proteomes" id="UP001283361">
    <property type="component" value="Unassembled WGS sequence"/>
</dbReference>